<comment type="caution">
    <text evidence="1">The sequence shown here is derived from an EMBL/GenBank/DDBJ whole genome shotgun (WGS) entry which is preliminary data.</text>
</comment>
<proteinExistence type="predicted"/>
<dbReference type="EMBL" id="JAPMSZ010000004">
    <property type="protein sequence ID" value="KAJ5104332.1"/>
    <property type="molecule type" value="Genomic_DNA"/>
</dbReference>
<dbReference type="RefSeq" id="XP_056513328.1">
    <property type="nucleotide sequence ID" value="XM_056652261.1"/>
</dbReference>
<dbReference type="InterPro" id="IPR029052">
    <property type="entry name" value="Metallo-depent_PP-like"/>
</dbReference>
<dbReference type="Proteomes" id="UP001141434">
    <property type="component" value="Unassembled WGS sequence"/>
</dbReference>
<dbReference type="OrthoDB" id="550558at2759"/>
<dbReference type="SUPFAM" id="SSF56300">
    <property type="entry name" value="Metallo-dependent phosphatases"/>
    <property type="match status" value="1"/>
</dbReference>
<evidence type="ECO:0008006" key="3">
    <source>
        <dbReference type="Google" id="ProtNLM"/>
    </source>
</evidence>
<reference evidence="1" key="2">
    <citation type="journal article" date="2023" name="IMA Fungus">
        <title>Comparative genomic study of the Penicillium genus elucidates a diverse pangenome and 15 lateral gene transfer events.</title>
        <authorList>
            <person name="Petersen C."/>
            <person name="Sorensen T."/>
            <person name="Nielsen M.R."/>
            <person name="Sondergaard T.E."/>
            <person name="Sorensen J.L."/>
            <person name="Fitzpatrick D.A."/>
            <person name="Frisvad J.C."/>
            <person name="Nielsen K.L."/>
        </authorList>
    </citation>
    <scope>NUCLEOTIDE SEQUENCE</scope>
    <source>
        <strain evidence="1">IBT 34128</strain>
    </source>
</reference>
<accession>A0A9W9FQS3</accession>
<dbReference type="PANTHER" id="PTHR37844:SF2">
    <property type="entry name" value="SER_THR PROTEIN PHOSPHATASE SUPERFAMILY (AFU_ORTHOLOGUE AFUA_1G14840)"/>
    <property type="match status" value="1"/>
</dbReference>
<gene>
    <name evidence="1" type="ORF">NUU61_001679</name>
</gene>
<name>A0A9W9FQS3_9EURO</name>
<dbReference type="PANTHER" id="PTHR37844">
    <property type="entry name" value="SER/THR PROTEIN PHOSPHATASE SUPERFAMILY (AFU_ORTHOLOGUE AFUA_1G14840)"/>
    <property type="match status" value="1"/>
</dbReference>
<dbReference type="AlphaFoldDB" id="A0A9W9FQS3"/>
<protein>
    <recommendedName>
        <fullName evidence="3">Calcineurin-like phosphoesterase domain-containing protein</fullName>
    </recommendedName>
</protein>
<sequence length="180" mass="20619">MNKRPMGNFVFLDRTRYDLSSDLTILRCTLFSQISPQQKFAVESRLVDWKDILRWTVDDHNAAHQSDLAWLNDEVSTIAAQEPRRRIVGFTHHSPSIDPRCIDPKHANSEVSTGFATDLRQKTCWTNPIVAAWVFGHTHFNCCFRDGDKAILSNQMGHHLIPAKGFDATWVLTVERREGT</sequence>
<evidence type="ECO:0000313" key="2">
    <source>
        <dbReference type="Proteomes" id="UP001141434"/>
    </source>
</evidence>
<reference evidence="1" key="1">
    <citation type="submission" date="2022-11" db="EMBL/GenBank/DDBJ databases">
        <authorList>
            <person name="Petersen C."/>
        </authorList>
    </citation>
    <scope>NUCLEOTIDE SEQUENCE</scope>
    <source>
        <strain evidence="1">IBT 34128</strain>
    </source>
</reference>
<organism evidence="1 2">
    <name type="scientific">Penicillium alfredii</name>
    <dbReference type="NCBI Taxonomy" id="1506179"/>
    <lineage>
        <taxon>Eukaryota</taxon>
        <taxon>Fungi</taxon>
        <taxon>Dikarya</taxon>
        <taxon>Ascomycota</taxon>
        <taxon>Pezizomycotina</taxon>
        <taxon>Eurotiomycetes</taxon>
        <taxon>Eurotiomycetidae</taxon>
        <taxon>Eurotiales</taxon>
        <taxon>Aspergillaceae</taxon>
        <taxon>Penicillium</taxon>
    </lineage>
</organism>
<dbReference type="GeneID" id="81391429"/>
<evidence type="ECO:0000313" key="1">
    <source>
        <dbReference type="EMBL" id="KAJ5104332.1"/>
    </source>
</evidence>
<keyword evidence="2" id="KW-1185">Reference proteome</keyword>